<gene>
    <name evidence="2" type="ORF">CYFA0S_11e00100g</name>
</gene>
<dbReference type="Gene3D" id="2.120.10.80">
    <property type="entry name" value="Kelch-type beta propeller"/>
    <property type="match status" value="1"/>
</dbReference>
<sequence length="568" mass="63135">MVNLLFAASYYPESGPSPKGDLEAELDSYYAAKAGEQPISNDQASTQDQSIKPQPQPKAQRQLELQRAYEEAHRRWRPSINKHTMSVAIAAAQDMATEGHLRSFSPPLNSEAFINYFHTTTTIGEEPLPIIIHHAACGIQDNIYLLGGCIAAHDNYSIEGVDLSKYVINAPDLPIPIDNELLCSPFMIPNSKLFVVSSITNSVRSVSTLGETPPPLLYMSASQITKRHIFYYGGLEVIDEVKRIGDKFIINRSFKLNNAGYVLDVVTSKFQKFELIAQPNPTTRYPITVPRFGHTSTILSTSSRPATVYIMGGFRESSHKKFEAIRDLWKVELSIIYEGDNNYVEFGDVVLATPISTTTAPPCGRAFHSADVHENSIVYHGGTDGEEIFGDVWKFDFINETWTEMQTHFQGKRSQLKKVGHQAIILDKYLVPIAGIIPADIEDPVYSNDGDEIPDISGAPRSNMEASRPETSLYFWQYCMNINTAEWIPQRVYHDYNLQVPGLEDEFSGTGCLGATLTCGNSCCFLIGGQVTARKFLTRHGKLYILNSGLGAFEFPLGNSISHAKRVV</sequence>
<dbReference type="PANTHER" id="PTHR23244:SF471">
    <property type="entry name" value="GUANINE NUCLEOTIDE-BINDING PROTEIN SUBUNIT BETA 1-RELATED"/>
    <property type="match status" value="1"/>
</dbReference>
<dbReference type="AlphaFoldDB" id="A0A061AZX9"/>
<dbReference type="OrthoDB" id="3980255at2759"/>
<dbReference type="SUPFAM" id="SSF117281">
    <property type="entry name" value="Kelch motif"/>
    <property type="match status" value="1"/>
</dbReference>
<dbReference type="InterPro" id="IPR015915">
    <property type="entry name" value="Kelch-typ_b-propeller"/>
</dbReference>
<accession>A0A061AZX9</accession>
<evidence type="ECO:0000256" key="1">
    <source>
        <dbReference type="SAM" id="MobiDB-lite"/>
    </source>
</evidence>
<feature type="compositionally biased region" description="Polar residues" evidence="1">
    <location>
        <begin position="38"/>
        <end position="58"/>
    </location>
</feature>
<dbReference type="EMBL" id="LK052896">
    <property type="protein sequence ID" value="CDR43089.1"/>
    <property type="molecule type" value="Genomic_DNA"/>
</dbReference>
<organism evidence="2">
    <name type="scientific">Cyberlindnera fabianii</name>
    <name type="common">Yeast</name>
    <name type="synonym">Hansenula fabianii</name>
    <dbReference type="NCBI Taxonomy" id="36022"/>
    <lineage>
        <taxon>Eukaryota</taxon>
        <taxon>Fungi</taxon>
        <taxon>Dikarya</taxon>
        <taxon>Ascomycota</taxon>
        <taxon>Saccharomycotina</taxon>
        <taxon>Saccharomycetes</taxon>
        <taxon>Phaffomycetales</taxon>
        <taxon>Phaffomycetaceae</taxon>
        <taxon>Cyberlindnera</taxon>
    </lineage>
</organism>
<evidence type="ECO:0000313" key="2">
    <source>
        <dbReference type="EMBL" id="CDR43089.1"/>
    </source>
</evidence>
<dbReference type="PANTHER" id="PTHR23244">
    <property type="entry name" value="KELCH REPEAT DOMAIN"/>
    <property type="match status" value="1"/>
</dbReference>
<protein>
    <submittedName>
        <fullName evidence="2">CYFA0S11e00100g1_1</fullName>
    </submittedName>
</protein>
<proteinExistence type="predicted"/>
<reference evidence="2" key="1">
    <citation type="journal article" date="2014" name="Genome Announc.">
        <title>Genome sequence of the yeast Cyberlindnera fabianii (Hansenula fabianii).</title>
        <authorList>
            <person name="Freel K.C."/>
            <person name="Sarilar V."/>
            <person name="Neuveglise C."/>
            <person name="Devillers H."/>
            <person name="Friedrich A."/>
            <person name="Schacherer J."/>
        </authorList>
    </citation>
    <scope>NUCLEOTIDE SEQUENCE</scope>
    <source>
        <strain evidence="2">YJS4271</strain>
    </source>
</reference>
<feature type="region of interest" description="Disordered" evidence="1">
    <location>
        <begin position="31"/>
        <end position="58"/>
    </location>
</feature>
<dbReference type="PhylomeDB" id="A0A061AZX9"/>
<dbReference type="Pfam" id="PF24681">
    <property type="entry name" value="Kelch_KLHDC2_KLHL20_DRC7"/>
    <property type="match status" value="1"/>
</dbReference>
<name>A0A061AZX9_CYBFA</name>